<organism evidence="4 5">
    <name type="scientific">Streptosporangium longisporum</name>
    <dbReference type="NCBI Taxonomy" id="46187"/>
    <lineage>
        <taxon>Bacteria</taxon>
        <taxon>Bacillati</taxon>
        <taxon>Actinomycetota</taxon>
        <taxon>Actinomycetes</taxon>
        <taxon>Streptosporangiales</taxon>
        <taxon>Streptosporangiaceae</taxon>
        <taxon>Streptosporangium</taxon>
    </lineage>
</organism>
<gene>
    <name evidence="4" type="ORF">GCM10017559_22200</name>
</gene>
<evidence type="ECO:0000313" key="4">
    <source>
        <dbReference type="EMBL" id="GAA3000790.1"/>
    </source>
</evidence>
<dbReference type="PROSITE" id="PS51549">
    <property type="entry name" value="DM13"/>
    <property type="match status" value="1"/>
</dbReference>
<sequence length="213" mass="22300">MRIKRLLRHPVTRVVLVVGAVAAGVALYLFQPWRLFTVVEVNEALPVADAPSSPGAPGASASAAPPESAASSRSPAPSASSADGGTDGPTRPAETSSAPKSLATGTFVSHEHDTAGTAKVLELPDGRRILRIEDLNTSDGPDLRVWLSDQPVKQGRAGWFNLDDGKHLELGELKGNRGNANYAIPAGADLDDLKSVTVWCKRFSVSFGAAALR</sequence>
<name>A0ABN3XW55_9ACTN</name>
<keyword evidence="2" id="KW-1133">Transmembrane helix</keyword>
<dbReference type="Pfam" id="PF10517">
    <property type="entry name" value="DM13"/>
    <property type="match status" value="1"/>
</dbReference>
<evidence type="ECO:0000259" key="3">
    <source>
        <dbReference type="PROSITE" id="PS51549"/>
    </source>
</evidence>
<protein>
    <submittedName>
        <fullName evidence="4">DM13 domain-containing protein</fullName>
    </submittedName>
</protein>
<comment type="caution">
    <text evidence="4">The sequence shown here is derived from an EMBL/GenBank/DDBJ whole genome shotgun (WGS) entry which is preliminary data.</text>
</comment>
<feature type="region of interest" description="Disordered" evidence="1">
    <location>
        <begin position="49"/>
        <end position="100"/>
    </location>
</feature>
<dbReference type="Proteomes" id="UP001499930">
    <property type="component" value="Unassembled WGS sequence"/>
</dbReference>
<feature type="domain" description="DM13" evidence="3">
    <location>
        <begin position="105"/>
        <end position="213"/>
    </location>
</feature>
<dbReference type="EMBL" id="BAAAWD010000006">
    <property type="protein sequence ID" value="GAA3000790.1"/>
    <property type="molecule type" value="Genomic_DNA"/>
</dbReference>
<keyword evidence="2" id="KW-0812">Transmembrane</keyword>
<evidence type="ECO:0000256" key="2">
    <source>
        <dbReference type="SAM" id="Phobius"/>
    </source>
</evidence>
<reference evidence="4 5" key="1">
    <citation type="journal article" date="2019" name="Int. J. Syst. Evol. Microbiol.">
        <title>The Global Catalogue of Microorganisms (GCM) 10K type strain sequencing project: providing services to taxonomists for standard genome sequencing and annotation.</title>
        <authorList>
            <consortium name="The Broad Institute Genomics Platform"/>
            <consortium name="The Broad Institute Genome Sequencing Center for Infectious Disease"/>
            <person name="Wu L."/>
            <person name="Ma J."/>
        </authorList>
    </citation>
    <scope>NUCLEOTIDE SEQUENCE [LARGE SCALE GENOMIC DNA]</scope>
    <source>
        <strain evidence="4 5">JCM 3106</strain>
    </source>
</reference>
<evidence type="ECO:0000256" key="1">
    <source>
        <dbReference type="SAM" id="MobiDB-lite"/>
    </source>
</evidence>
<accession>A0ABN3XW55</accession>
<feature type="compositionally biased region" description="Low complexity" evidence="1">
    <location>
        <begin position="50"/>
        <end position="82"/>
    </location>
</feature>
<keyword evidence="2" id="KW-0472">Membrane</keyword>
<evidence type="ECO:0000313" key="5">
    <source>
        <dbReference type="Proteomes" id="UP001499930"/>
    </source>
</evidence>
<proteinExistence type="predicted"/>
<dbReference type="RefSeq" id="WP_344892171.1">
    <property type="nucleotide sequence ID" value="NZ_BAAAWD010000006.1"/>
</dbReference>
<keyword evidence="5" id="KW-1185">Reference proteome</keyword>
<dbReference type="InterPro" id="IPR019545">
    <property type="entry name" value="DM13_domain"/>
</dbReference>
<feature type="transmembrane region" description="Helical" evidence="2">
    <location>
        <begin position="12"/>
        <end position="30"/>
    </location>
</feature>